<sequence>MSKTLVFDLLAQMNYPHDKLEGLWIMDANKVAAINDDDFAVAERNGDVVQKVPPATGRIDANTLYVTDLGNP</sequence>
<dbReference type="KEGG" id="hch:HCH_00666"/>
<evidence type="ECO:0000313" key="1">
    <source>
        <dbReference type="EMBL" id="ABC27566.1"/>
    </source>
</evidence>
<dbReference type="HOGENOM" id="CLU_2716790_0_0_6"/>
<dbReference type="STRING" id="349521.HCH_00666"/>
<dbReference type="Proteomes" id="UP000000238">
    <property type="component" value="Chromosome"/>
</dbReference>
<dbReference type="OrthoDB" id="384721at2"/>
<accession>Q2SP58</accession>
<name>Q2SP58_HAHCH</name>
<protein>
    <submittedName>
        <fullName evidence="1">Uncharacterized protein</fullName>
    </submittedName>
</protein>
<evidence type="ECO:0000313" key="2">
    <source>
        <dbReference type="Proteomes" id="UP000000238"/>
    </source>
</evidence>
<keyword evidence="2" id="KW-1185">Reference proteome</keyword>
<reference evidence="1 2" key="1">
    <citation type="journal article" date="2005" name="Nucleic Acids Res.">
        <title>Genomic blueprint of Hahella chejuensis, a marine microbe producing an algicidal agent.</title>
        <authorList>
            <person name="Jeong H."/>
            <person name="Yim J.H."/>
            <person name="Lee C."/>
            <person name="Choi S.-H."/>
            <person name="Park Y.K."/>
            <person name="Yoon S.H."/>
            <person name="Hur C.-G."/>
            <person name="Kang H.-Y."/>
            <person name="Kim D."/>
            <person name="Lee H.H."/>
            <person name="Park K.H."/>
            <person name="Park S.-H."/>
            <person name="Park H.-S."/>
            <person name="Lee H.K."/>
            <person name="Oh T.K."/>
            <person name="Kim J.F."/>
        </authorList>
    </citation>
    <scope>NUCLEOTIDE SEQUENCE [LARGE SCALE GENOMIC DNA]</scope>
    <source>
        <strain evidence="1 2">KCTC 2396</strain>
    </source>
</reference>
<dbReference type="RefSeq" id="WP_011394643.1">
    <property type="nucleotide sequence ID" value="NC_007645.1"/>
</dbReference>
<proteinExistence type="predicted"/>
<dbReference type="eggNOG" id="COG4222">
    <property type="taxonomic scope" value="Bacteria"/>
</dbReference>
<gene>
    <name evidence="1" type="ordered locus">HCH_00666</name>
</gene>
<organism evidence="1 2">
    <name type="scientific">Hahella chejuensis (strain KCTC 2396)</name>
    <dbReference type="NCBI Taxonomy" id="349521"/>
    <lineage>
        <taxon>Bacteria</taxon>
        <taxon>Pseudomonadati</taxon>
        <taxon>Pseudomonadota</taxon>
        <taxon>Gammaproteobacteria</taxon>
        <taxon>Oceanospirillales</taxon>
        <taxon>Hahellaceae</taxon>
        <taxon>Hahella</taxon>
    </lineage>
</organism>
<dbReference type="AlphaFoldDB" id="Q2SP58"/>
<dbReference type="EMBL" id="CP000155">
    <property type="protein sequence ID" value="ABC27566.1"/>
    <property type="molecule type" value="Genomic_DNA"/>
</dbReference>